<evidence type="ECO:0000256" key="5">
    <source>
        <dbReference type="ARBA" id="ARBA00022801"/>
    </source>
</evidence>
<dbReference type="Pfam" id="PF09785">
    <property type="entry name" value="Prp31_C"/>
    <property type="match status" value="1"/>
</dbReference>
<keyword evidence="13" id="KW-1185">Reference proteome</keyword>
<reference evidence="12 13" key="1">
    <citation type="submission" date="2024-01" db="EMBL/GenBank/DDBJ databases">
        <title>A telomere-to-telomere, gap-free genome of sweet tea (Lithocarpus litseifolius).</title>
        <authorList>
            <person name="Zhou J."/>
        </authorList>
    </citation>
    <scope>NUCLEOTIDE SEQUENCE [LARGE SCALE GENOMIC DNA]</scope>
    <source>
        <strain evidence="12">Zhou-2022a</strain>
        <tissue evidence="12">Leaf</tissue>
    </source>
</reference>
<dbReference type="InterPro" id="IPR012976">
    <property type="entry name" value="NOSIC"/>
</dbReference>
<dbReference type="GO" id="GO:0000244">
    <property type="term" value="P:spliceosomal tri-snRNP complex assembly"/>
    <property type="evidence" value="ECO:0007669"/>
    <property type="project" value="InterPro"/>
</dbReference>
<dbReference type="Proteomes" id="UP001459277">
    <property type="component" value="Unassembled WGS sequence"/>
</dbReference>
<gene>
    <name evidence="12" type="ORF">SO802_027336</name>
</gene>
<feature type="region of interest" description="Disordered" evidence="10">
    <location>
        <begin position="335"/>
        <end position="356"/>
    </location>
</feature>
<dbReference type="CDD" id="cd00519">
    <property type="entry name" value="Lipase_3"/>
    <property type="match status" value="1"/>
</dbReference>
<keyword evidence="9" id="KW-0687">Ribonucleoprotein</keyword>
<dbReference type="InterPro" id="IPR002687">
    <property type="entry name" value="Nop_dom"/>
</dbReference>
<dbReference type="GO" id="GO:0006629">
    <property type="term" value="P:lipid metabolic process"/>
    <property type="evidence" value="ECO:0007669"/>
    <property type="project" value="InterPro"/>
</dbReference>
<keyword evidence="7" id="KW-0508">mRNA splicing</keyword>
<evidence type="ECO:0000256" key="8">
    <source>
        <dbReference type="ARBA" id="ARBA00023242"/>
    </source>
</evidence>
<evidence type="ECO:0000256" key="10">
    <source>
        <dbReference type="SAM" id="MobiDB-lite"/>
    </source>
</evidence>
<dbReference type="GO" id="GO:0016787">
    <property type="term" value="F:hydrolase activity"/>
    <property type="evidence" value="ECO:0007669"/>
    <property type="project" value="UniProtKB-KW"/>
</dbReference>
<evidence type="ECO:0000313" key="12">
    <source>
        <dbReference type="EMBL" id="KAK9992351.1"/>
    </source>
</evidence>
<dbReference type="InterPro" id="IPR027105">
    <property type="entry name" value="Prp31"/>
</dbReference>
<dbReference type="Pfam" id="PF01764">
    <property type="entry name" value="Lipase_3"/>
    <property type="match status" value="1"/>
</dbReference>
<dbReference type="InterPro" id="IPR002921">
    <property type="entry name" value="Fungal_lipase-type"/>
</dbReference>
<dbReference type="InterPro" id="IPR029058">
    <property type="entry name" value="AB_hydrolase_fold"/>
</dbReference>
<evidence type="ECO:0000256" key="9">
    <source>
        <dbReference type="ARBA" id="ARBA00023274"/>
    </source>
</evidence>
<evidence type="ECO:0000256" key="3">
    <source>
        <dbReference type="ARBA" id="ARBA00022664"/>
    </source>
</evidence>
<evidence type="ECO:0000259" key="11">
    <source>
        <dbReference type="PROSITE" id="PS51358"/>
    </source>
</evidence>
<dbReference type="SUPFAM" id="SSF89124">
    <property type="entry name" value="Nop domain"/>
    <property type="match status" value="1"/>
</dbReference>
<feature type="compositionally biased region" description="Basic residues" evidence="10">
    <location>
        <begin position="338"/>
        <end position="354"/>
    </location>
</feature>
<dbReference type="InterPro" id="IPR042239">
    <property type="entry name" value="Nop_C"/>
</dbReference>
<keyword evidence="5" id="KW-0378">Hydrolase</keyword>
<evidence type="ECO:0000256" key="1">
    <source>
        <dbReference type="ARBA" id="ARBA00004123"/>
    </source>
</evidence>
<dbReference type="InterPro" id="IPR036070">
    <property type="entry name" value="Nop_dom_sf"/>
</dbReference>
<dbReference type="GO" id="GO:0005687">
    <property type="term" value="C:U4 snRNP"/>
    <property type="evidence" value="ECO:0007669"/>
    <property type="project" value="TreeGrafter"/>
</dbReference>
<dbReference type="EMBL" id="JAZDWU010000009">
    <property type="protein sequence ID" value="KAK9992351.1"/>
    <property type="molecule type" value="Genomic_DNA"/>
</dbReference>
<protein>
    <recommendedName>
        <fullName evidence="11">Nop domain-containing protein</fullName>
    </recommendedName>
</protein>
<evidence type="ECO:0000256" key="6">
    <source>
        <dbReference type="ARBA" id="ARBA00022884"/>
    </source>
</evidence>
<dbReference type="Gene3D" id="3.40.50.1820">
    <property type="entry name" value="alpha/beta hydrolase"/>
    <property type="match status" value="1"/>
</dbReference>
<feature type="domain" description="Nop" evidence="11">
    <location>
        <begin position="201"/>
        <end position="318"/>
    </location>
</feature>
<evidence type="ECO:0000313" key="13">
    <source>
        <dbReference type="Proteomes" id="UP001459277"/>
    </source>
</evidence>
<dbReference type="PANTHER" id="PTHR13904:SF0">
    <property type="entry name" value="U4_U6 SMALL NUCLEAR RIBONUCLEOPROTEIN PRP31"/>
    <property type="match status" value="1"/>
</dbReference>
<dbReference type="Gene3D" id="1.10.246.90">
    <property type="entry name" value="Nop domain"/>
    <property type="match status" value="1"/>
</dbReference>
<accession>A0AAW2C3Z9</accession>
<keyword evidence="4" id="KW-0747">Spliceosome</keyword>
<proteinExistence type="inferred from homology"/>
<comment type="caution">
    <text evidence="12">The sequence shown here is derived from an EMBL/GenBank/DDBJ whole genome shotgun (WGS) entry which is preliminary data.</text>
</comment>
<evidence type="ECO:0000256" key="2">
    <source>
        <dbReference type="ARBA" id="ARBA00005572"/>
    </source>
</evidence>
<dbReference type="Gene3D" id="1.10.287.4070">
    <property type="match status" value="1"/>
</dbReference>
<evidence type="ECO:0000256" key="4">
    <source>
        <dbReference type="ARBA" id="ARBA00022728"/>
    </source>
</evidence>
<name>A0AAW2C3Z9_9ROSI</name>
<dbReference type="InterPro" id="IPR019175">
    <property type="entry name" value="Prp31_C"/>
</dbReference>
<comment type="similarity">
    <text evidence="2">Belongs to the PRP31 family.</text>
</comment>
<dbReference type="PANTHER" id="PTHR13904">
    <property type="entry name" value="PRE-MRNA SPLICING FACTOR PRP31"/>
    <property type="match status" value="1"/>
</dbReference>
<organism evidence="12 13">
    <name type="scientific">Lithocarpus litseifolius</name>
    <dbReference type="NCBI Taxonomy" id="425828"/>
    <lineage>
        <taxon>Eukaryota</taxon>
        <taxon>Viridiplantae</taxon>
        <taxon>Streptophyta</taxon>
        <taxon>Embryophyta</taxon>
        <taxon>Tracheophyta</taxon>
        <taxon>Spermatophyta</taxon>
        <taxon>Magnoliopsida</taxon>
        <taxon>eudicotyledons</taxon>
        <taxon>Gunneridae</taxon>
        <taxon>Pentapetalae</taxon>
        <taxon>rosids</taxon>
        <taxon>fabids</taxon>
        <taxon>Fagales</taxon>
        <taxon>Fagaceae</taxon>
        <taxon>Lithocarpus</taxon>
    </lineage>
</organism>
<dbReference type="Pfam" id="PF01798">
    <property type="entry name" value="Nop"/>
    <property type="match status" value="1"/>
</dbReference>
<keyword evidence="8" id="KW-0539">Nucleus</keyword>
<dbReference type="AlphaFoldDB" id="A0AAW2C3Z9"/>
<evidence type="ECO:0000256" key="7">
    <source>
        <dbReference type="ARBA" id="ARBA00023187"/>
    </source>
</evidence>
<sequence>MAILEDYDAYLEDLNELDDDDQQQQQQQNSNNNCVYIVDESLTLSNFHVKGFKDITSKVENLFSLGLELTVDNEPDAQYRFTVASNNLLLEIDSQIFNLYNLVRDKYCKKFPELESVIHDPIEYARVVKKIGNETDITAIDGLNLAPAILVVVSTTASTTSGKPLSEQDLADTIHTCDYILALDSSKKRVLDLLEARMGYIAPNLSAIVGVTVAAKLIVAVGGLSSLAYTPSCNVKLVGAVKKANIGFSNVKTCLLGYLEETEIYRSTRPSLKRCIGAVLPNKAVLAARMDLTKGDPTGKWGRDTLDTIRETIEKLQEPPPARLAKPLPVPVLDYSSKKKKRGGQRQRNSKKRYGITETRKLANRAQFGVPEESYLESRSAHADFAKTTGGTVARNLSLWLYGSHNPVCLRSSEFTVQSGPPSSLLIHIQKKKNMGKSRWLIWAIIACLLLASSSARELKLFKHKAGHESHYNHTLATILVEYASAVYVTDMTQLFTWTCSRCDGLIKEFEIIELVVDIQHCLQSFVGVAKDLNAIVIAFRGTQEHSIMNWIEDLYWKQLDLNYPGMSDAMVHRGFYYAYHNTTLRPAILNAVKRAKECYGDIPIMVTGHSMGGAMAAFCGIDLKVNHEAQNVQVMTFGQPRIGNAVFASYYSKLVPNTIRVTNEHDIVPHLPPYYPYFPQKTYHHFPREVWLYNIGLGSLIYNIEKVCDGSGEDPSCSRSVTGTSISDHLVYYGVALMSGEPGTCRIVMDPPVVDYGTTDLEGNFILSRNPATPVIKLNTESDTRGKNV</sequence>
<keyword evidence="3" id="KW-0507">mRNA processing</keyword>
<dbReference type="SUPFAM" id="SSF53474">
    <property type="entry name" value="alpha/beta-Hydrolases"/>
    <property type="match status" value="1"/>
</dbReference>
<dbReference type="GO" id="GO:0046540">
    <property type="term" value="C:U4/U6 x U5 tri-snRNP complex"/>
    <property type="evidence" value="ECO:0007669"/>
    <property type="project" value="InterPro"/>
</dbReference>
<comment type="subcellular location">
    <subcellularLocation>
        <location evidence="1">Nucleus</location>
    </subcellularLocation>
</comment>
<dbReference type="GO" id="GO:0071011">
    <property type="term" value="C:precatalytic spliceosome"/>
    <property type="evidence" value="ECO:0007669"/>
    <property type="project" value="TreeGrafter"/>
</dbReference>
<keyword evidence="6" id="KW-0694">RNA-binding</keyword>
<dbReference type="SMART" id="SM00931">
    <property type="entry name" value="NOSIC"/>
    <property type="match status" value="1"/>
</dbReference>
<dbReference type="PROSITE" id="PS51358">
    <property type="entry name" value="NOP"/>
    <property type="match status" value="1"/>
</dbReference>
<dbReference type="GO" id="GO:0003723">
    <property type="term" value="F:RNA binding"/>
    <property type="evidence" value="ECO:0007669"/>
    <property type="project" value="UniProtKB-KW"/>
</dbReference>